<proteinExistence type="predicted"/>
<gene>
    <name evidence="1" type="ORF">IEC33019_2073</name>
</gene>
<reference evidence="1" key="1">
    <citation type="submission" date="2016-07" db="EMBL/GenBank/DDBJ databases">
        <title>New class B carbapenemase carried by novel plasmid in Pseudomonas putida enviromental strain in eastern Amazonia.</title>
        <authorList>
            <person name="Souza C.O."/>
            <person name="Lima K.V."/>
            <person name="Brasiliense D.M."/>
            <person name="Perez-Chaparro P.J."/>
            <person name="Mamizuka E.M."/>
            <person name="Lima M.O."/>
            <person name="Lima L.N."/>
            <person name="McCulloch J.A."/>
        </authorList>
    </citation>
    <scope>NUCLEOTIDE SEQUENCE [LARGE SCALE GENOMIC DNA]</scope>
    <source>
        <strain evidence="1">IEC33019</strain>
    </source>
</reference>
<sequence length="69" mass="7984">MMVRVRQPLLPDDPLYQQAIEAMKKYHQAKADGLCNAELERLRLEAEYAFQSVTDYQLEMLGGSSPIRR</sequence>
<dbReference type="AlphaFoldDB" id="A0A1B2F672"/>
<name>A0A1B2F672_PSEPU</name>
<protein>
    <submittedName>
        <fullName evidence="1">Uncharacterized protein</fullName>
    </submittedName>
</protein>
<dbReference type="EMBL" id="CP016634">
    <property type="protein sequence ID" value="ANY87633.1"/>
    <property type="molecule type" value="Genomic_DNA"/>
</dbReference>
<evidence type="ECO:0000313" key="1">
    <source>
        <dbReference type="EMBL" id="ANY87633.1"/>
    </source>
</evidence>
<organism evidence="1">
    <name type="scientific">Pseudomonas putida</name>
    <name type="common">Arthrobacter siderocapsulatus</name>
    <dbReference type="NCBI Taxonomy" id="303"/>
    <lineage>
        <taxon>Bacteria</taxon>
        <taxon>Pseudomonadati</taxon>
        <taxon>Pseudomonadota</taxon>
        <taxon>Gammaproteobacteria</taxon>
        <taxon>Pseudomonadales</taxon>
        <taxon>Pseudomonadaceae</taxon>
        <taxon>Pseudomonas</taxon>
    </lineage>
</organism>
<accession>A0A1B2F672</accession>